<reference evidence="1 2" key="1">
    <citation type="journal article" date="2015" name="Nature">
        <title>rRNA introns, odd ribosomes, and small enigmatic genomes across a large radiation of phyla.</title>
        <authorList>
            <person name="Brown C.T."/>
            <person name="Hug L.A."/>
            <person name="Thomas B.C."/>
            <person name="Sharon I."/>
            <person name="Castelle C.J."/>
            <person name="Singh A."/>
            <person name="Wilkins M.J."/>
            <person name="Williams K.H."/>
            <person name="Banfield J.F."/>
        </authorList>
    </citation>
    <scope>NUCLEOTIDE SEQUENCE [LARGE SCALE GENOMIC DNA]</scope>
</reference>
<dbReference type="InterPro" id="IPR019004">
    <property type="entry name" value="YqeY/Aim41"/>
</dbReference>
<dbReference type="EMBL" id="LCHK01000004">
    <property type="protein sequence ID" value="KKT33237.1"/>
    <property type="molecule type" value="Genomic_DNA"/>
</dbReference>
<comment type="caution">
    <text evidence="1">The sequence shown here is derived from an EMBL/GenBank/DDBJ whole genome shotgun (WGS) entry which is preliminary data.</text>
</comment>
<organism evidence="1 2">
    <name type="scientific">Candidatus Woesebacteria bacterium GW2011_GWB1_44_11</name>
    <dbReference type="NCBI Taxonomy" id="1618579"/>
    <lineage>
        <taxon>Bacteria</taxon>
        <taxon>Candidatus Woeseibacteriota</taxon>
    </lineage>
</organism>
<dbReference type="Proteomes" id="UP000034012">
    <property type="component" value="Unassembled WGS sequence"/>
</dbReference>
<dbReference type="InterPro" id="IPR042184">
    <property type="entry name" value="YqeY/Aim41_N"/>
</dbReference>
<name>A0A837I5C3_9BACT</name>
<dbReference type="Gene3D" id="1.10.1510.10">
    <property type="entry name" value="Uncharacterised protein YqeY/AIM41 PF09424, N-terminal domain"/>
    <property type="match status" value="1"/>
</dbReference>
<dbReference type="PANTHER" id="PTHR28055:SF1">
    <property type="entry name" value="ALTERED INHERITANCE OF MITOCHONDRIA PROTEIN 41, MITOCHONDRIAL"/>
    <property type="match status" value="1"/>
</dbReference>
<evidence type="ECO:0000313" key="2">
    <source>
        <dbReference type="Proteomes" id="UP000034012"/>
    </source>
</evidence>
<dbReference type="InterPro" id="IPR003789">
    <property type="entry name" value="Asn/Gln_tRNA_amidoTrase-B-like"/>
</dbReference>
<dbReference type="PANTHER" id="PTHR28055">
    <property type="entry name" value="ALTERED INHERITANCE OF MITOCHONDRIA PROTEIN 41, MITOCHONDRIAL"/>
    <property type="match status" value="1"/>
</dbReference>
<dbReference type="Pfam" id="PF09424">
    <property type="entry name" value="YqeY"/>
    <property type="match status" value="1"/>
</dbReference>
<dbReference type="SUPFAM" id="SSF89095">
    <property type="entry name" value="GatB/YqeY motif"/>
    <property type="match status" value="1"/>
</dbReference>
<dbReference type="AlphaFoldDB" id="A0A837I5C3"/>
<gene>
    <name evidence="1" type="ORF">UW20_C0004G0071</name>
</gene>
<evidence type="ECO:0000313" key="1">
    <source>
        <dbReference type="EMBL" id="KKT33237.1"/>
    </source>
</evidence>
<protein>
    <submittedName>
        <fullName evidence="1">GatB/Yqey domain protein</fullName>
    </submittedName>
</protein>
<proteinExistence type="predicted"/>
<sequence length="115" mass="13184">MIAKTLQTKIGEAMKAHDETRTSTLRLLLSAFNYEQINKQHDLTEEEELAVIRREAKKRKEAVEMYKGAGADDRATKEEAELAILQEYLPPEMGEEELAKIIDEAFTQRKSSRIC</sequence>
<accession>A0A837I5C3</accession>
<dbReference type="GO" id="GO:0016884">
    <property type="term" value="F:carbon-nitrogen ligase activity, with glutamine as amido-N-donor"/>
    <property type="evidence" value="ECO:0007669"/>
    <property type="project" value="InterPro"/>
</dbReference>